<dbReference type="AlphaFoldDB" id="A0A5N8X688"/>
<dbReference type="PROSITE" id="PS51257">
    <property type="entry name" value="PROKAR_LIPOPROTEIN"/>
    <property type="match status" value="1"/>
</dbReference>
<dbReference type="InterPro" id="IPR038670">
    <property type="entry name" value="HslJ-like_sf"/>
</dbReference>
<reference evidence="3 4" key="1">
    <citation type="submission" date="2019-09" db="EMBL/GenBank/DDBJ databases">
        <authorList>
            <person name="Duangmal K."/>
            <person name="Teo W.F.A."/>
            <person name="Lipun K."/>
        </authorList>
    </citation>
    <scope>NUCLEOTIDE SEQUENCE [LARGE SCALE GENOMIC DNA]</scope>
    <source>
        <strain evidence="3 4">K1PN6</strain>
    </source>
</reference>
<sequence>MNMQRLTLSALILLPLVAACGGESGSSSVGSKPGSAASVAGVRWSVDSLTLDGKSEQAPDSAYVKITKDGEVDGNYGCNGFGTTATVDGDSIRFGNARSTDMACDDVPMSFEESLRSTLGDGPLKAETSDGKLTLTSDSGDKVVLSEEAPAQLYGTTWKVTSLVKDGTARSLPSDSADKAWFTFDKKEGRLSGILGCNRVSADATVRDGQLTLGTPGTTRRMCDGSLMDTERTLLELFKSEVSYEIDHRTITLTSENGEGISAVASK</sequence>
<evidence type="ECO:0000313" key="3">
    <source>
        <dbReference type="EMBL" id="MPY54960.1"/>
    </source>
</evidence>
<protein>
    <submittedName>
        <fullName evidence="3">META domain-containing protein</fullName>
    </submittedName>
</protein>
<dbReference type="InterPro" id="IPR005184">
    <property type="entry name" value="DUF306_Meta_HslJ"/>
</dbReference>
<dbReference type="Pfam" id="PF03724">
    <property type="entry name" value="META"/>
    <property type="match status" value="2"/>
</dbReference>
<proteinExistence type="predicted"/>
<dbReference type="InterPro" id="IPR053147">
    <property type="entry name" value="Hsp_HslJ-like"/>
</dbReference>
<dbReference type="RefSeq" id="WP_152869919.1">
    <property type="nucleotide sequence ID" value="NZ_VMNX01000344.1"/>
</dbReference>
<keyword evidence="4" id="KW-1185">Reference proteome</keyword>
<feature type="chain" id="PRO_5024378798" evidence="1">
    <location>
        <begin position="22"/>
        <end position="267"/>
    </location>
</feature>
<evidence type="ECO:0000256" key="1">
    <source>
        <dbReference type="SAM" id="SignalP"/>
    </source>
</evidence>
<dbReference type="Proteomes" id="UP000373149">
    <property type="component" value="Unassembled WGS sequence"/>
</dbReference>
<dbReference type="PANTHER" id="PTHR35535:SF2">
    <property type="entry name" value="DUF306 DOMAIN-CONTAINING PROTEIN"/>
    <property type="match status" value="1"/>
</dbReference>
<gene>
    <name evidence="3" type="ORF">FPZ41_43000</name>
</gene>
<comment type="caution">
    <text evidence="3">The sequence shown here is derived from an EMBL/GenBank/DDBJ whole genome shotgun (WGS) entry which is preliminary data.</text>
</comment>
<dbReference type="Gene3D" id="2.40.128.270">
    <property type="match status" value="2"/>
</dbReference>
<feature type="domain" description="DUF306" evidence="2">
    <location>
        <begin position="151"/>
        <end position="261"/>
    </location>
</feature>
<feature type="domain" description="DUF306" evidence="2">
    <location>
        <begin position="38"/>
        <end position="144"/>
    </location>
</feature>
<organism evidence="3 4">
    <name type="scientific">Streptomyces acidicola</name>
    <dbReference type="NCBI Taxonomy" id="2596892"/>
    <lineage>
        <taxon>Bacteria</taxon>
        <taxon>Bacillati</taxon>
        <taxon>Actinomycetota</taxon>
        <taxon>Actinomycetes</taxon>
        <taxon>Kitasatosporales</taxon>
        <taxon>Streptomycetaceae</taxon>
        <taxon>Streptomyces</taxon>
    </lineage>
</organism>
<evidence type="ECO:0000259" key="2">
    <source>
        <dbReference type="Pfam" id="PF03724"/>
    </source>
</evidence>
<evidence type="ECO:0000313" key="4">
    <source>
        <dbReference type="Proteomes" id="UP000373149"/>
    </source>
</evidence>
<dbReference type="EMBL" id="VMNX01000344">
    <property type="protein sequence ID" value="MPY54960.1"/>
    <property type="molecule type" value="Genomic_DNA"/>
</dbReference>
<accession>A0A5N8X688</accession>
<dbReference type="PANTHER" id="PTHR35535">
    <property type="entry name" value="HEAT SHOCK PROTEIN HSLJ"/>
    <property type="match status" value="1"/>
</dbReference>
<name>A0A5N8X688_9ACTN</name>
<feature type="signal peptide" evidence="1">
    <location>
        <begin position="1"/>
        <end position="21"/>
    </location>
</feature>
<keyword evidence="1" id="KW-0732">Signal</keyword>